<dbReference type="GO" id="GO:0035241">
    <property type="term" value="F:protein-arginine omega-N monomethyltransferase activity"/>
    <property type="evidence" value="ECO:0007669"/>
    <property type="project" value="UniProtKB-ARBA"/>
</dbReference>
<feature type="region of interest" description="Disordered" evidence="14">
    <location>
        <begin position="194"/>
        <end position="237"/>
    </location>
</feature>
<organism evidence="16 17">
    <name type="scientific">Chlamydomonas reinhardtii</name>
    <name type="common">Chlamydomonas smithii</name>
    <dbReference type="NCBI Taxonomy" id="3055"/>
    <lineage>
        <taxon>Eukaryota</taxon>
        <taxon>Viridiplantae</taxon>
        <taxon>Chlorophyta</taxon>
        <taxon>core chlorophytes</taxon>
        <taxon>Chlorophyceae</taxon>
        <taxon>CS clade</taxon>
        <taxon>Chlamydomonadales</taxon>
        <taxon>Chlamydomonadaceae</taxon>
        <taxon>Chlamydomonas</taxon>
    </lineage>
</organism>
<evidence type="ECO:0000256" key="11">
    <source>
        <dbReference type="ARBA" id="ARBA00023242"/>
    </source>
</evidence>
<feature type="domain" description="Protein arginine N-methyltransferase" evidence="15">
    <location>
        <begin position="418"/>
        <end position="617"/>
    </location>
</feature>
<evidence type="ECO:0000313" key="17">
    <source>
        <dbReference type="Proteomes" id="UP000006906"/>
    </source>
</evidence>
<dbReference type="Pfam" id="PF22528">
    <property type="entry name" value="PRMT_C"/>
    <property type="match status" value="1"/>
</dbReference>
<dbReference type="OrthoDB" id="7848332at2759"/>
<keyword evidence="6 13" id="KW-0808">Transferase</keyword>
<dbReference type="PANTHER" id="PTHR11006">
    <property type="entry name" value="PROTEIN ARGININE N-METHYLTRANSFERASE"/>
    <property type="match status" value="1"/>
</dbReference>
<dbReference type="EMBL" id="CM008976">
    <property type="protein sequence ID" value="PNW72599.1"/>
    <property type="molecule type" value="Genomic_DNA"/>
</dbReference>
<dbReference type="Gene3D" id="2.70.160.11">
    <property type="entry name" value="Hnrnp arginine n-methyltransferase1"/>
    <property type="match status" value="1"/>
</dbReference>
<dbReference type="GO" id="GO:0035242">
    <property type="term" value="F:protein-arginine omega-N asymmetric methyltransferase activity"/>
    <property type="evidence" value="ECO:0007669"/>
    <property type="project" value="UniProtKB-EC"/>
</dbReference>
<dbReference type="GO" id="GO:0005634">
    <property type="term" value="C:nucleus"/>
    <property type="evidence" value="ECO:0007669"/>
    <property type="project" value="UniProtKB-SubCell"/>
</dbReference>
<feature type="compositionally biased region" description="Low complexity" evidence="14">
    <location>
        <begin position="99"/>
        <end position="113"/>
    </location>
</feature>
<dbReference type="EC" id="2.1.1.319" evidence="3"/>
<dbReference type="GO" id="GO:0005737">
    <property type="term" value="C:cytoplasm"/>
    <property type="evidence" value="ECO:0007669"/>
    <property type="project" value="UniProtKB-SubCell"/>
</dbReference>
<dbReference type="RefSeq" id="XP_042916371.1">
    <property type="nucleotide sequence ID" value="XM_043070510.1"/>
</dbReference>
<comment type="catalytic activity">
    <reaction evidence="12">
        <text>L-arginyl-[protein] + 2 S-adenosyl-L-methionine = N(omega),N(omega)-dimethyl-L-arginyl-[protein] + 2 S-adenosyl-L-homocysteine + 2 H(+)</text>
        <dbReference type="Rhea" id="RHEA:48096"/>
        <dbReference type="Rhea" id="RHEA-COMP:10532"/>
        <dbReference type="Rhea" id="RHEA-COMP:11991"/>
        <dbReference type="ChEBI" id="CHEBI:15378"/>
        <dbReference type="ChEBI" id="CHEBI:29965"/>
        <dbReference type="ChEBI" id="CHEBI:57856"/>
        <dbReference type="ChEBI" id="CHEBI:59789"/>
        <dbReference type="ChEBI" id="CHEBI:61897"/>
        <dbReference type="EC" id="2.1.1.319"/>
    </reaction>
</comment>
<gene>
    <name evidence="16" type="ORF">CHLRE_15g635350v5</name>
</gene>
<keyword evidence="7 13" id="KW-0949">S-adenosyl-L-methionine</keyword>
<dbReference type="InterPro" id="IPR025799">
    <property type="entry name" value="Arg_MeTrfase"/>
</dbReference>
<dbReference type="KEGG" id="cre:CHLRE_15g635350v5"/>
<keyword evidence="11" id="KW-0539">Nucleus</keyword>
<evidence type="ECO:0000256" key="5">
    <source>
        <dbReference type="ARBA" id="ARBA00022603"/>
    </source>
</evidence>
<dbReference type="AlphaFoldDB" id="A0A2K3CWD9"/>
<dbReference type="GO" id="GO:0032259">
    <property type="term" value="P:methylation"/>
    <property type="evidence" value="ECO:0007669"/>
    <property type="project" value="UniProtKB-KW"/>
</dbReference>
<dbReference type="InParanoid" id="A0A2K3CWD9"/>
<dbReference type="PANTHER" id="PTHR11006:SF10">
    <property type="entry name" value="HISTONE-ARGININE METHYLTRANSFERASE CARMER-RELATED"/>
    <property type="match status" value="1"/>
</dbReference>
<keyword evidence="8" id="KW-0156">Chromatin regulator</keyword>
<dbReference type="Gramene" id="PNW72599">
    <property type="protein sequence ID" value="PNW72599"/>
    <property type="gene ID" value="CHLRE_15g635350v5"/>
</dbReference>
<feature type="region of interest" description="Disordered" evidence="14">
    <location>
        <begin position="99"/>
        <end position="119"/>
    </location>
</feature>
<evidence type="ECO:0000256" key="10">
    <source>
        <dbReference type="ARBA" id="ARBA00023163"/>
    </source>
</evidence>
<evidence type="ECO:0000256" key="14">
    <source>
        <dbReference type="SAM" id="MobiDB-lite"/>
    </source>
</evidence>
<proteinExistence type="predicted"/>
<dbReference type="GO" id="GO:0070611">
    <property type="term" value="F:histone H3R2 methyltransferase activity"/>
    <property type="evidence" value="ECO:0000318"/>
    <property type="project" value="GO_Central"/>
</dbReference>
<sequence length="821" mass="79548">MTGGVQTFSDLRVALVHPDTGAIAWDAAHGGCKLTIRSGFQGAPQLTLEQANGGSIMQCILSARAAWRAGPTLFFLSPLPGGAGGALYAVQCCSSSNNSSGSGSSSHGDSGSSSSGGGRAAADQLQAALDAALATAAAAVAAAAAMDDGNHACGGGGAGGAGGRRNLHAAAAAGGTNGTAGAAAAAAAEGLAAAGEGAGPGPGPPQPPAAVRARSPYHAPHADGAGGRPGAAGSKRAAADLSPLATAGGASGGAATAAAKSGGGGNANAFDAKTDRASSDMYFHYYGQLQHQQNMLQDYTRTGTYYSAIVGNPADFAGRVVMDVGAGSGILSLFAAQAGAARVYAVEASGAARWAAALAAANPAVGGVIKVLNKRVDVLVSEPMGTLLLNERMIESYLHARDRFLKPGGKMFPCLGRIHAAAFSDALLHAEVGAKAAFWQQPAFYGVDLTALHRPAVEGYFGQGMWHVKSPLHRPAVEGYFGQVVVDAFDPGILVTDVASLALDFGSMPESDLLKVDLPLKLTIQPAAAAAAVASHAAAAAAAAAAVVGTAAAAADGGAAAAAAAAAASMVGAAAPPGMVAIHGLACWFDVFFAGSQLPVWLTTAPGMPTTHWFQLRCVLPTPLLVPLPPTTTAASAPPAGMAAHTGSAHPHPHPPLPPPPAAPVVLSGRLRMVAHERQSYDIELALGLGEGHEGGDTSAAAGAAVAGAAAGGAAVAGAAAGAPGQSTAVGTGTGGAVYTATGKGQVCYGRYDLKEPYYRQLTPYGAAAAAAATLGVTAATGTAGGGAGDGAVAAADGSAGAAAAGGGAWAGWAAAGGVAV</sequence>
<dbReference type="Proteomes" id="UP000006906">
    <property type="component" value="Chromosome 15"/>
</dbReference>
<dbReference type="CDD" id="cd02440">
    <property type="entry name" value="AdoMet_MTases"/>
    <property type="match status" value="1"/>
</dbReference>
<evidence type="ECO:0000256" key="4">
    <source>
        <dbReference type="ARBA" id="ARBA00022490"/>
    </source>
</evidence>
<keyword evidence="10" id="KW-0804">Transcription</keyword>
<evidence type="ECO:0000256" key="6">
    <source>
        <dbReference type="ARBA" id="ARBA00022679"/>
    </source>
</evidence>
<name>A0A2K3CWD9_CHLRE</name>
<evidence type="ECO:0000256" key="3">
    <source>
        <dbReference type="ARBA" id="ARBA00011925"/>
    </source>
</evidence>
<dbReference type="SUPFAM" id="SSF53335">
    <property type="entry name" value="S-adenosyl-L-methionine-dependent methyltransferases"/>
    <property type="match status" value="1"/>
</dbReference>
<evidence type="ECO:0000259" key="15">
    <source>
        <dbReference type="Pfam" id="PF22528"/>
    </source>
</evidence>
<evidence type="ECO:0000256" key="13">
    <source>
        <dbReference type="PROSITE-ProRule" id="PRU01015"/>
    </source>
</evidence>
<comment type="subcellular location">
    <subcellularLocation>
        <location evidence="2">Cytoplasm</location>
    </subcellularLocation>
    <subcellularLocation>
        <location evidence="1">Nucleus</location>
    </subcellularLocation>
</comment>
<dbReference type="GO" id="GO:0006338">
    <property type="term" value="P:chromatin remodeling"/>
    <property type="evidence" value="ECO:0000318"/>
    <property type="project" value="GO_Central"/>
</dbReference>
<dbReference type="PROSITE" id="PS51678">
    <property type="entry name" value="SAM_MT_PRMT"/>
    <property type="match status" value="1"/>
</dbReference>
<keyword evidence="4" id="KW-0963">Cytoplasm</keyword>
<keyword evidence="17" id="KW-1185">Reference proteome</keyword>
<dbReference type="GO" id="GO:0006355">
    <property type="term" value="P:regulation of DNA-templated transcription"/>
    <property type="evidence" value="ECO:0000318"/>
    <property type="project" value="GO_Central"/>
</dbReference>
<dbReference type="InterPro" id="IPR055135">
    <property type="entry name" value="PRMT_dom"/>
</dbReference>
<feature type="compositionally biased region" description="Low complexity" evidence="14">
    <location>
        <begin position="631"/>
        <end position="640"/>
    </location>
</feature>
<dbReference type="InterPro" id="IPR029063">
    <property type="entry name" value="SAM-dependent_MTases_sf"/>
</dbReference>
<dbReference type="FunFam" id="3.40.50.150:FF:000052">
    <property type="entry name" value="Probable histone-arginine methyltransferase CARM1"/>
    <property type="match status" value="1"/>
</dbReference>
<dbReference type="Pfam" id="PF06325">
    <property type="entry name" value="PrmA"/>
    <property type="match status" value="1"/>
</dbReference>
<accession>A0A2K3CWD9</accession>
<reference evidence="16 17" key="1">
    <citation type="journal article" date="2007" name="Science">
        <title>The Chlamydomonas genome reveals the evolution of key animal and plant functions.</title>
        <authorList>
            <person name="Merchant S.S."/>
            <person name="Prochnik S.E."/>
            <person name="Vallon O."/>
            <person name="Harris E.H."/>
            <person name="Karpowicz S.J."/>
            <person name="Witman G.B."/>
            <person name="Terry A."/>
            <person name="Salamov A."/>
            <person name="Fritz-Laylin L.K."/>
            <person name="Marechal-Drouard L."/>
            <person name="Marshall W.F."/>
            <person name="Qu L.H."/>
            <person name="Nelson D.R."/>
            <person name="Sanderfoot A.A."/>
            <person name="Spalding M.H."/>
            <person name="Kapitonov V.V."/>
            <person name="Ren Q."/>
            <person name="Ferris P."/>
            <person name="Lindquist E."/>
            <person name="Shapiro H."/>
            <person name="Lucas S.M."/>
            <person name="Grimwood J."/>
            <person name="Schmutz J."/>
            <person name="Cardol P."/>
            <person name="Cerutti H."/>
            <person name="Chanfreau G."/>
            <person name="Chen C.L."/>
            <person name="Cognat V."/>
            <person name="Croft M.T."/>
            <person name="Dent R."/>
            <person name="Dutcher S."/>
            <person name="Fernandez E."/>
            <person name="Fukuzawa H."/>
            <person name="Gonzalez-Ballester D."/>
            <person name="Gonzalez-Halphen D."/>
            <person name="Hallmann A."/>
            <person name="Hanikenne M."/>
            <person name="Hippler M."/>
            <person name="Inwood W."/>
            <person name="Jabbari K."/>
            <person name="Kalanon M."/>
            <person name="Kuras R."/>
            <person name="Lefebvre P.A."/>
            <person name="Lemaire S.D."/>
            <person name="Lobanov A.V."/>
            <person name="Lohr M."/>
            <person name="Manuell A."/>
            <person name="Meier I."/>
            <person name="Mets L."/>
            <person name="Mittag M."/>
            <person name="Mittelmeier T."/>
            <person name="Moroney J.V."/>
            <person name="Moseley J."/>
            <person name="Napoli C."/>
            <person name="Nedelcu A.M."/>
            <person name="Niyogi K."/>
            <person name="Novoselov S.V."/>
            <person name="Paulsen I.T."/>
            <person name="Pazour G."/>
            <person name="Purton S."/>
            <person name="Ral J.P."/>
            <person name="Riano-Pachon D.M."/>
            <person name="Riekhof W."/>
            <person name="Rymarquis L."/>
            <person name="Schroda M."/>
            <person name="Stern D."/>
            <person name="Umen J."/>
            <person name="Willows R."/>
            <person name="Wilson N."/>
            <person name="Zimmer S.L."/>
            <person name="Allmer J."/>
            <person name="Balk J."/>
            <person name="Bisova K."/>
            <person name="Chen C.J."/>
            <person name="Elias M."/>
            <person name="Gendler K."/>
            <person name="Hauser C."/>
            <person name="Lamb M.R."/>
            <person name="Ledford H."/>
            <person name="Long J.C."/>
            <person name="Minagawa J."/>
            <person name="Page M.D."/>
            <person name="Pan J."/>
            <person name="Pootakham W."/>
            <person name="Roje S."/>
            <person name="Rose A."/>
            <person name="Stahlberg E."/>
            <person name="Terauchi A.M."/>
            <person name="Yang P."/>
            <person name="Ball S."/>
            <person name="Bowler C."/>
            <person name="Dieckmann C.L."/>
            <person name="Gladyshev V.N."/>
            <person name="Green P."/>
            <person name="Jorgensen R."/>
            <person name="Mayfield S."/>
            <person name="Mueller-Roeber B."/>
            <person name="Rajamani S."/>
            <person name="Sayre R.T."/>
            <person name="Brokstein P."/>
            <person name="Dubchak I."/>
            <person name="Goodstein D."/>
            <person name="Hornick L."/>
            <person name="Huang Y.W."/>
            <person name="Jhaveri J."/>
            <person name="Luo Y."/>
            <person name="Martinez D."/>
            <person name="Ngau W.C."/>
            <person name="Otillar B."/>
            <person name="Poliakov A."/>
            <person name="Porter A."/>
            <person name="Szajkowski L."/>
            <person name="Werner G."/>
            <person name="Zhou K."/>
            <person name="Grigoriev I.V."/>
            <person name="Rokhsar D.S."/>
            <person name="Grossman A.R."/>
        </authorList>
    </citation>
    <scope>NUCLEOTIDE SEQUENCE [LARGE SCALE GENOMIC DNA]</scope>
    <source>
        <strain evidence="17">CC-503</strain>
    </source>
</reference>
<keyword evidence="5 13" id="KW-0489">Methyltransferase</keyword>
<evidence type="ECO:0000256" key="8">
    <source>
        <dbReference type="ARBA" id="ARBA00022853"/>
    </source>
</evidence>
<evidence type="ECO:0000256" key="1">
    <source>
        <dbReference type="ARBA" id="ARBA00004123"/>
    </source>
</evidence>
<dbReference type="GeneID" id="5726174"/>
<protein>
    <recommendedName>
        <fullName evidence="3">type I protein arginine methyltransferase</fullName>
        <ecNumber evidence="3">2.1.1.319</ecNumber>
    </recommendedName>
</protein>
<evidence type="ECO:0000256" key="12">
    <source>
        <dbReference type="ARBA" id="ARBA00049086"/>
    </source>
</evidence>
<evidence type="ECO:0000313" key="16">
    <source>
        <dbReference type="EMBL" id="PNW72599.1"/>
    </source>
</evidence>
<evidence type="ECO:0000256" key="7">
    <source>
        <dbReference type="ARBA" id="ARBA00022691"/>
    </source>
</evidence>
<dbReference type="FunCoup" id="A0A2K3CWD9">
    <property type="interactions" value="1840"/>
</dbReference>
<dbReference type="STRING" id="3055.A0A2K3CWD9"/>
<evidence type="ECO:0000256" key="9">
    <source>
        <dbReference type="ARBA" id="ARBA00023015"/>
    </source>
</evidence>
<evidence type="ECO:0000256" key="2">
    <source>
        <dbReference type="ARBA" id="ARBA00004496"/>
    </source>
</evidence>
<keyword evidence="9" id="KW-0805">Transcription regulation</keyword>
<dbReference type="Gene3D" id="3.40.50.150">
    <property type="entry name" value="Vaccinia Virus protein VP39"/>
    <property type="match status" value="1"/>
</dbReference>
<feature type="region of interest" description="Disordered" evidence="14">
    <location>
        <begin position="631"/>
        <end position="656"/>
    </location>
</feature>